<dbReference type="STRING" id="649760.HMPREF0971_01955"/>
<evidence type="ECO:0000256" key="3">
    <source>
        <dbReference type="SAM" id="SignalP"/>
    </source>
</evidence>
<feature type="region of interest" description="Disordered" evidence="2">
    <location>
        <begin position="365"/>
        <end position="413"/>
    </location>
</feature>
<feature type="signal peptide" evidence="3">
    <location>
        <begin position="1"/>
        <end position="21"/>
    </location>
</feature>
<comment type="caution">
    <text evidence="5">The sequence shown here is derived from an EMBL/GenBank/DDBJ whole genome shotgun (WGS) entry which is preliminary data.</text>
</comment>
<keyword evidence="3" id="KW-0732">Signal</keyword>
<evidence type="ECO:0000313" key="6">
    <source>
        <dbReference type="Proteomes" id="UP000004079"/>
    </source>
</evidence>
<dbReference type="RefSeq" id="WP_004373668.1">
    <property type="nucleotide sequence ID" value="NZ_GG703886.1"/>
</dbReference>
<feature type="domain" description="M23ase beta-sheet core" evidence="4">
    <location>
        <begin position="465"/>
        <end position="551"/>
    </location>
</feature>
<gene>
    <name evidence="5" type="ORF">HMPREF0971_01955</name>
</gene>
<dbReference type="EMBL" id="ACUZ02000034">
    <property type="protein sequence ID" value="EFB31677.1"/>
    <property type="molecule type" value="Genomic_DNA"/>
</dbReference>
<evidence type="ECO:0000259" key="4">
    <source>
        <dbReference type="Pfam" id="PF01551"/>
    </source>
</evidence>
<sequence length="557" mass="62196">MKRIAFILFTLLLTLSISAQKKVPNKQYVKTQKKAKTIKKAVKPKGKTVQKTAIYTNASIRGLQGQRSQIQKKIKEQEQALRKNQADVKERLNNLLTLNSQIDERQKNINGIEKDIHHINGNIDILKAQLQTLEQQLADHKSKYIKSMRYMAHHRTVQDKLMFIFSANNFTQMYRRLRFVREYADFQKAQGEMVKNKQAQVDGKHKQLEQVKGQKSNLLYQGKKEKEALEGQQNEQKKMVASLQNQQKTIQKIITEQKQKDAALNAQIDRLVAQEVAKARARAAAEAKRQAAAKAAAQRRTAELARQKAAAEAAARENARRIAEAKEREARLKAEAEAAARAAEEARIAQQSAAEAKKKAAAEATAKAAAEKRERAEQAAREAEAQRQAAERKAKVEAERQKQELAEAKKEADAAERLSTVDRMISGGFEANRGRLPMPISGNYKIVSHFGQYNVSGLKGVTLDNKGINIKGNPGCVARSIYDGEVSAVFGYAGSMVVMVRHGAFISVYCNLCSVSVSRGQKVSTRQALGTVGTDNILQFQLRKETTKLNPEAWLGR</sequence>
<dbReference type="InterPro" id="IPR016047">
    <property type="entry name" value="M23ase_b-sheet_dom"/>
</dbReference>
<dbReference type="CDD" id="cd12797">
    <property type="entry name" value="M23_peptidase"/>
    <property type="match status" value="1"/>
</dbReference>
<name>D1QSJ6_9BACT</name>
<evidence type="ECO:0000256" key="1">
    <source>
        <dbReference type="SAM" id="Coils"/>
    </source>
</evidence>
<protein>
    <submittedName>
        <fullName evidence="5">Peptidase, M23 family</fullName>
    </submittedName>
</protein>
<feature type="coiled-coil region" evidence="1">
    <location>
        <begin position="60"/>
        <end position="87"/>
    </location>
</feature>
<dbReference type="Gene3D" id="6.10.250.3150">
    <property type="match status" value="1"/>
</dbReference>
<evidence type="ECO:0000256" key="2">
    <source>
        <dbReference type="SAM" id="MobiDB-lite"/>
    </source>
</evidence>
<dbReference type="InterPro" id="IPR011055">
    <property type="entry name" value="Dup_hybrid_motif"/>
</dbReference>
<keyword evidence="1" id="KW-0175">Coiled coil</keyword>
<evidence type="ECO:0000313" key="5">
    <source>
        <dbReference type="EMBL" id="EFB31677.1"/>
    </source>
</evidence>
<dbReference type="Gene3D" id="2.70.70.10">
    <property type="entry name" value="Glucose Permease (Domain IIA)"/>
    <property type="match status" value="1"/>
</dbReference>
<accession>D1QSJ6</accession>
<dbReference type="Proteomes" id="UP000004079">
    <property type="component" value="Unassembled WGS sequence"/>
</dbReference>
<dbReference type="Pfam" id="PF01551">
    <property type="entry name" value="Peptidase_M23"/>
    <property type="match status" value="1"/>
</dbReference>
<dbReference type="HOGENOM" id="CLU_415531_0_0_10"/>
<dbReference type="SUPFAM" id="SSF51261">
    <property type="entry name" value="Duplicated hybrid motif"/>
    <property type="match status" value="1"/>
</dbReference>
<feature type="coiled-coil region" evidence="1">
    <location>
        <begin position="116"/>
        <end position="143"/>
    </location>
</feature>
<feature type="chain" id="PRO_5003025555" evidence="3">
    <location>
        <begin position="22"/>
        <end position="557"/>
    </location>
</feature>
<reference evidence="5 6" key="1">
    <citation type="submission" date="2009-11" db="EMBL/GenBank/DDBJ databases">
        <authorList>
            <person name="Weinstock G."/>
            <person name="Sodergren E."/>
            <person name="Clifton S."/>
            <person name="Fulton L."/>
            <person name="Fulton B."/>
            <person name="Courtney L."/>
            <person name="Fronick C."/>
            <person name="Harrison M."/>
            <person name="Strong C."/>
            <person name="Farmer C."/>
            <person name="Delahaunty K."/>
            <person name="Markovic C."/>
            <person name="Hall O."/>
            <person name="Minx P."/>
            <person name="Tomlinson C."/>
            <person name="Mitreva M."/>
            <person name="Nelson J."/>
            <person name="Hou S."/>
            <person name="Wollam A."/>
            <person name="Pepin K.H."/>
            <person name="Johnson M."/>
            <person name="Bhonagiri V."/>
            <person name="Nash W.E."/>
            <person name="Warren W."/>
            <person name="Chinwalla A."/>
            <person name="Mardis E.R."/>
            <person name="Wilson R.K."/>
        </authorList>
    </citation>
    <scope>NUCLEOTIDE SEQUENCE [LARGE SCALE GENOMIC DNA]</scope>
    <source>
        <strain evidence="5 6">F0302</strain>
    </source>
</reference>
<feature type="compositionally biased region" description="Basic and acidic residues" evidence="2">
    <location>
        <begin position="369"/>
        <end position="413"/>
    </location>
</feature>
<dbReference type="AlphaFoldDB" id="D1QSJ6"/>
<proteinExistence type="predicted"/>
<organism evidence="5 6">
    <name type="scientific">Segatella oris F0302</name>
    <dbReference type="NCBI Taxonomy" id="649760"/>
    <lineage>
        <taxon>Bacteria</taxon>
        <taxon>Pseudomonadati</taxon>
        <taxon>Bacteroidota</taxon>
        <taxon>Bacteroidia</taxon>
        <taxon>Bacteroidales</taxon>
        <taxon>Prevotellaceae</taxon>
        <taxon>Segatella</taxon>
    </lineage>
</organism>